<dbReference type="GO" id="GO:0071897">
    <property type="term" value="P:DNA biosynthetic process"/>
    <property type="evidence" value="ECO:0007669"/>
    <property type="project" value="UniProtKB-ARBA"/>
</dbReference>
<dbReference type="InterPro" id="IPR036691">
    <property type="entry name" value="Endo/exonu/phosph_ase_sf"/>
</dbReference>
<feature type="coiled-coil region" evidence="2">
    <location>
        <begin position="280"/>
        <end position="319"/>
    </location>
</feature>
<dbReference type="SUPFAM" id="SSF56219">
    <property type="entry name" value="DNase I-like"/>
    <property type="match status" value="1"/>
</dbReference>
<evidence type="ECO:0000256" key="2">
    <source>
        <dbReference type="SAM" id="Coils"/>
    </source>
</evidence>
<feature type="transmembrane region" description="Helical" evidence="4">
    <location>
        <begin position="17"/>
        <end position="44"/>
    </location>
</feature>
<dbReference type="Proteomes" id="UP000478052">
    <property type="component" value="Unassembled WGS sequence"/>
</dbReference>
<dbReference type="PANTHER" id="PTHR19446">
    <property type="entry name" value="REVERSE TRANSCRIPTASES"/>
    <property type="match status" value="1"/>
</dbReference>
<feature type="non-terminal residue" evidence="7">
    <location>
        <position position="1656"/>
    </location>
</feature>
<evidence type="ECO:0000259" key="6">
    <source>
        <dbReference type="PROSITE" id="PS50878"/>
    </source>
</evidence>
<proteinExistence type="predicted"/>
<protein>
    <recommendedName>
        <fullName evidence="9">Reverse transcriptase domain-containing protein</fullName>
    </recommendedName>
</protein>
<gene>
    <name evidence="7" type="ORF">FWK35_00032428</name>
</gene>
<dbReference type="InterPro" id="IPR005135">
    <property type="entry name" value="Endo/exonuclease/phosphatase"/>
</dbReference>
<keyword evidence="2" id="KW-0175">Coiled coil</keyword>
<feature type="region of interest" description="Disordered" evidence="3">
    <location>
        <begin position="243"/>
        <end position="267"/>
    </location>
</feature>
<feature type="non-terminal residue" evidence="7">
    <location>
        <position position="1"/>
    </location>
</feature>
<dbReference type="SMART" id="SM00343">
    <property type="entry name" value="ZnF_C2HC"/>
    <property type="match status" value="2"/>
</dbReference>
<keyword evidence="4" id="KW-0472">Membrane</keyword>
<evidence type="ECO:0008006" key="9">
    <source>
        <dbReference type="Google" id="ProtNLM"/>
    </source>
</evidence>
<accession>A0A6G0W9L0</accession>
<dbReference type="SUPFAM" id="SSF57756">
    <property type="entry name" value="Retrovirus zinc finger-like domains"/>
    <property type="match status" value="1"/>
</dbReference>
<dbReference type="PROSITE" id="PS50878">
    <property type="entry name" value="RT_POL"/>
    <property type="match status" value="1"/>
</dbReference>
<dbReference type="InterPro" id="IPR000477">
    <property type="entry name" value="RT_dom"/>
</dbReference>
<dbReference type="SUPFAM" id="SSF56672">
    <property type="entry name" value="DNA/RNA polymerases"/>
    <property type="match status" value="1"/>
</dbReference>
<keyword evidence="8" id="KW-1185">Reference proteome</keyword>
<dbReference type="CDD" id="cd01650">
    <property type="entry name" value="RT_nLTR_like"/>
    <property type="match status" value="1"/>
</dbReference>
<dbReference type="GO" id="GO:0008270">
    <property type="term" value="F:zinc ion binding"/>
    <property type="evidence" value="ECO:0007669"/>
    <property type="project" value="UniProtKB-KW"/>
</dbReference>
<name>A0A6G0W9L0_APHCR</name>
<dbReference type="EMBL" id="VUJU01008940">
    <property type="protein sequence ID" value="KAF0723883.1"/>
    <property type="molecule type" value="Genomic_DNA"/>
</dbReference>
<keyword evidence="1" id="KW-0863">Zinc-finger</keyword>
<feature type="domain" description="Reverse transcriptase" evidence="6">
    <location>
        <begin position="1114"/>
        <end position="1390"/>
    </location>
</feature>
<organism evidence="7 8">
    <name type="scientific">Aphis craccivora</name>
    <name type="common">Cowpea aphid</name>
    <dbReference type="NCBI Taxonomy" id="307492"/>
    <lineage>
        <taxon>Eukaryota</taxon>
        <taxon>Metazoa</taxon>
        <taxon>Ecdysozoa</taxon>
        <taxon>Arthropoda</taxon>
        <taxon>Hexapoda</taxon>
        <taxon>Insecta</taxon>
        <taxon>Pterygota</taxon>
        <taxon>Neoptera</taxon>
        <taxon>Paraneoptera</taxon>
        <taxon>Hemiptera</taxon>
        <taxon>Sternorrhyncha</taxon>
        <taxon>Aphidomorpha</taxon>
        <taxon>Aphidoidea</taxon>
        <taxon>Aphididae</taxon>
        <taxon>Aphidini</taxon>
        <taxon>Aphis</taxon>
        <taxon>Aphis</taxon>
    </lineage>
</organism>
<evidence type="ECO:0000313" key="7">
    <source>
        <dbReference type="EMBL" id="KAF0723883.1"/>
    </source>
</evidence>
<feature type="domain" description="CCHC-type" evidence="5">
    <location>
        <begin position="644"/>
        <end position="657"/>
    </location>
</feature>
<dbReference type="GO" id="GO:0003824">
    <property type="term" value="F:catalytic activity"/>
    <property type="evidence" value="ECO:0007669"/>
    <property type="project" value="InterPro"/>
</dbReference>
<reference evidence="7 8" key="1">
    <citation type="submission" date="2019-08" db="EMBL/GenBank/DDBJ databases">
        <title>Whole genome of Aphis craccivora.</title>
        <authorList>
            <person name="Voronova N.V."/>
            <person name="Shulinski R.S."/>
            <person name="Bandarenka Y.V."/>
            <person name="Zhorov D.G."/>
            <person name="Warner D."/>
        </authorList>
    </citation>
    <scope>NUCLEOTIDE SEQUENCE [LARGE SCALE GENOMIC DNA]</scope>
    <source>
        <strain evidence="7">180601</strain>
        <tissue evidence="7">Whole Body</tissue>
    </source>
</reference>
<dbReference type="Gene3D" id="4.10.60.10">
    <property type="entry name" value="Zinc finger, CCHC-type"/>
    <property type="match status" value="1"/>
</dbReference>
<dbReference type="Gene3D" id="3.60.10.10">
    <property type="entry name" value="Endonuclease/exonuclease/phosphatase"/>
    <property type="match status" value="1"/>
</dbReference>
<comment type="caution">
    <text evidence="7">The sequence shown here is derived from an EMBL/GenBank/DDBJ whole genome shotgun (WGS) entry which is preliminary data.</text>
</comment>
<dbReference type="InterPro" id="IPR036875">
    <property type="entry name" value="Znf_CCHC_sf"/>
</dbReference>
<evidence type="ECO:0000256" key="3">
    <source>
        <dbReference type="SAM" id="MobiDB-lite"/>
    </source>
</evidence>
<dbReference type="InterPro" id="IPR043502">
    <property type="entry name" value="DNA/RNA_pol_sf"/>
</dbReference>
<feature type="region of interest" description="Disordered" evidence="3">
    <location>
        <begin position="423"/>
        <end position="460"/>
    </location>
</feature>
<dbReference type="Pfam" id="PF14529">
    <property type="entry name" value="Exo_endo_phos_2"/>
    <property type="match status" value="1"/>
</dbReference>
<evidence type="ECO:0000256" key="4">
    <source>
        <dbReference type="SAM" id="Phobius"/>
    </source>
</evidence>
<dbReference type="CDD" id="cd09077">
    <property type="entry name" value="R1-I-EN"/>
    <property type="match status" value="1"/>
</dbReference>
<evidence type="ECO:0000256" key="1">
    <source>
        <dbReference type="PROSITE-ProRule" id="PRU00047"/>
    </source>
</evidence>
<evidence type="ECO:0000313" key="8">
    <source>
        <dbReference type="Proteomes" id="UP000478052"/>
    </source>
</evidence>
<dbReference type="OrthoDB" id="6625973at2759"/>
<dbReference type="Pfam" id="PF00078">
    <property type="entry name" value="RVT_1"/>
    <property type="match status" value="1"/>
</dbReference>
<dbReference type="InterPro" id="IPR001878">
    <property type="entry name" value="Znf_CCHC"/>
</dbReference>
<keyword evidence="1" id="KW-0479">Metal-binding</keyword>
<evidence type="ECO:0000259" key="5">
    <source>
        <dbReference type="PROSITE" id="PS50158"/>
    </source>
</evidence>
<keyword evidence="1" id="KW-0862">Zinc</keyword>
<keyword evidence="4" id="KW-0812">Transmembrane</keyword>
<sequence length="1656" mass="182615">GGCCVDRTCSRVAAAEILVFSVISSLFFARLVLIDALLHFFYVLQVRFATVLRTPRLTGKKCAFGSVSVLSALFSEKTRFSARSVGVGLPTYGESDDRARRLVASGTSLQIRRRLNFCGPTTGCVSCFGVGEQAARCEVLSWYNSRRQLSPAGFLKGPPPRRQSVLPPYNGNKASWTDGDNKTGIKPVPTAIILSWNLLKSPPIVGGSKIPSKGSRLPGQCVQPAGDQHRGADTFGFGTSVSAHRAKPGDVDPSRMDPTHSAQGSPVSLDYLESKDAGLFKLLRSEIEDLKDMAKRTQVKGLKEGIDKASELIASIEKNKTEMKVIRSQQEGSKTVVVDAKKVVTIIKQDISGLFAAANKVVLEAIANSRCVGDNSAGAGHTPDSEGAQVRAAIADVQTMLETQDEKLSKLATIAQGTGWTDVVKRNNARNKPEGKTPGTQSAAPEQSERRKPARFSRRRPPAIIVRRGDEQFPELLKTVRNKTDVVKIGTSISRMRETRDGGLLIEVNGGAESAELVRREIEQAMGTGASVRKAENMRFVEILDLDGLASPEEVTAAISRETEIDKSELKFMYIRKSFGGGQTAAALVPAVAADKIIQVGRLRVGLVYTRVREGDKRRRCYKCLAFGHESGQCGDGPDRRDCCRRCGKTGHKAVVCTATAEESRAFQKQLDAESSVGRAAQDLSIASAAKWGAEILIISEQNHNRPEADGWYSDSLGRSAVVILGNLPVNRVGPMHQGFRWVEVQGLRVYSCYCSPNCSITEYKDFLLQLERSIRNSLIPVVVAGDFNAKSRAWGSPREDLRGTILADLLASLDAAACNNGQVPTFVRGQSQSYIDVTFVSARIQDSVSNWVVREDESLSLHRYITFDVGSPSAATIQPSRGWATSKIETTQLKATLTSIADPIPESAAAGTAADRLVEWMTRAADSCLPKRQQGNGRFPVPWWSELIGSLRKECLRARRQFQRKRSRLGEELSREYEETWKGKRKQLALAIKEAKEKCWSDLIATVDKDPWGKPYKIVMKRLRRQRPIPGIQLPGRVDSIIDALFPTVPSRPPFTVHCTSEEPPEPFSMAELTTAARSLPNGKAPGPDGLSNEIIKMAVSVDPSRFLRTYNACLASGKFPGRWKVGKLVLLQKPGKPLESPSAYRPICLLDGCGKLLEKMLVARLREYLDNNDGLARNQYGFRSGMSTLDALGHLKTIVAAATTGHPNHHRYVGMLTLDVRNAFNSAPWGHILSAARARNVPASLLNLLEAYLSDRSIEVPGVDGEPSRRRVTNCGVPQGSVLGPDLWNLLYDDLLRIALPDEVELIAFADDVAVISTACVPFLLEERLEEAYNVVSRWMLDHGLSLAADKTEAIVLTKRRVRNQITVMCDGHRIASKPSVRYLGVQVDQKLGFVDHADMVLTRAASASRSLAYLMPNLRGPRQKTRKLLASVTTSRILYGAPVWSETMLCKGWKKLESVHRQSQLRAACCYTTVSHEAAAVVSGIPPIRLLAKERTEVFKGKSKSEARIDLVINWQSEWEDSSRGRWTFRLINDLSRWQSRTFGEVCFHSTQVLTGHGCFAAYLRRFGIQATDSCEQCGFQPDDAEHAFFHCDAWENWRRIVCAELDVEELTPENLMNTMLASPFNWNQISKLMSRIMMAREDAERIRQGQPT</sequence>
<feature type="region of interest" description="Disordered" evidence="3">
    <location>
        <begin position="153"/>
        <end position="182"/>
    </location>
</feature>
<feature type="compositionally biased region" description="Basic and acidic residues" evidence="3">
    <location>
        <begin position="247"/>
        <end position="258"/>
    </location>
</feature>
<dbReference type="PROSITE" id="PS50158">
    <property type="entry name" value="ZF_CCHC"/>
    <property type="match status" value="1"/>
</dbReference>
<dbReference type="GO" id="GO:0003676">
    <property type="term" value="F:nucleic acid binding"/>
    <property type="evidence" value="ECO:0007669"/>
    <property type="project" value="InterPro"/>
</dbReference>
<keyword evidence="4" id="KW-1133">Transmembrane helix</keyword>